<evidence type="ECO:0000313" key="4">
    <source>
        <dbReference type="Proteomes" id="UP000295066"/>
    </source>
</evidence>
<dbReference type="GO" id="GO:0052621">
    <property type="term" value="F:diguanylate cyclase activity"/>
    <property type="evidence" value="ECO:0007669"/>
    <property type="project" value="TreeGrafter"/>
</dbReference>
<dbReference type="PANTHER" id="PTHR45138:SF9">
    <property type="entry name" value="DIGUANYLATE CYCLASE DGCM-RELATED"/>
    <property type="match status" value="1"/>
</dbReference>
<organism evidence="3 4">
    <name type="scientific">Aminivibrio pyruvatiphilus</name>
    <dbReference type="NCBI Taxonomy" id="1005740"/>
    <lineage>
        <taxon>Bacteria</taxon>
        <taxon>Thermotogati</taxon>
        <taxon>Synergistota</taxon>
        <taxon>Synergistia</taxon>
        <taxon>Synergistales</taxon>
        <taxon>Aminobacteriaceae</taxon>
        <taxon>Aminivibrio</taxon>
    </lineage>
</organism>
<dbReference type="Gene3D" id="3.30.450.20">
    <property type="entry name" value="PAS domain"/>
    <property type="match status" value="3"/>
</dbReference>
<proteinExistence type="predicted"/>
<dbReference type="InterPro" id="IPR050469">
    <property type="entry name" value="Diguanylate_Cyclase"/>
</dbReference>
<dbReference type="SMART" id="SM00267">
    <property type="entry name" value="GGDEF"/>
    <property type="match status" value="1"/>
</dbReference>
<evidence type="ECO:0000313" key="3">
    <source>
        <dbReference type="EMBL" id="TDY63038.1"/>
    </source>
</evidence>
<dbReference type="CDD" id="cd01949">
    <property type="entry name" value="GGDEF"/>
    <property type="match status" value="1"/>
</dbReference>
<dbReference type="Pfam" id="PF13426">
    <property type="entry name" value="PAS_9"/>
    <property type="match status" value="1"/>
</dbReference>
<dbReference type="NCBIfam" id="TIGR00254">
    <property type="entry name" value="GGDEF"/>
    <property type="match status" value="1"/>
</dbReference>
<dbReference type="SUPFAM" id="SSF55073">
    <property type="entry name" value="Nucleotide cyclase"/>
    <property type="match status" value="1"/>
</dbReference>
<feature type="domain" description="GGDEF" evidence="2">
    <location>
        <begin position="459"/>
        <end position="587"/>
    </location>
</feature>
<dbReference type="InterPro" id="IPR000160">
    <property type="entry name" value="GGDEF_dom"/>
</dbReference>
<comment type="caution">
    <text evidence="3">The sequence shown here is derived from an EMBL/GenBank/DDBJ whole genome shotgun (WGS) entry which is preliminary data.</text>
</comment>
<keyword evidence="4" id="KW-1185">Reference proteome</keyword>
<dbReference type="Pfam" id="PF00990">
    <property type="entry name" value="GGDEF"/>
    <property type="match status" value="1"/>
</dbReference>
<name>A0A4R8MDL1_9BACT</name>
<feature type="region of interest" description="Disordered" evidence="1">
    <location>
        <begin position="408"/>
        <end position="431"/>
    </location>
</feature>
<dbReference type="EMBL" id="SORI01000002">
    <property type="protein sequence ID" value="TDY63038.1"/>
    <property type="molecule type" value="Genomic_DNA"/>
</dbReference>
<dbReference type="PANTHER" id="PTHR45138">
    <property type="entry name" value="REGULATORY COMPONENTS OF SENSORY TRANSDUCTION SYSTEM"/>
    <property type="match status" value="1"/>
</dbReference>
<protein>
    <submittedName>
        <fullName evidence="3">PAS domain S-box-containing protein/diguanylate cyclase (GGDEF)-like protein</fullName>
    </submittedName>
</protein>
<reference evidence="3 4" key="1">
    <citation type="submission" date="2019-03" db="EMBL/GenBank/DDBJ databases">
        <title>Genomic Encyclopedia of Type Strains, Phase IV (KMG-IV): sequencing the most valuable type-strain genomes for metagenomic binning, comparative biology and taxonomic classification.</title>
        <authorList>
            <person name="Goeker M."/>
        </authorList>
    </citation>
    <scope>NUCLEOTIDE SEQUENCE [LARGE SCALE GENOMIC DNA]</scope>
    <source>
        <strain evidence="3 4">DSM 25964</strain>
    </source>
</reference>
<dbReference type="OrthoDB" id="9783388at2"/>
<evidence type="ECO:0000259" key="2">
    <source>
        <dbReference type="PROSITE" id="PS50887"/>
    </source>
</evidence>
<dbReference type="PROSITE" id="PS50887">
    <property type="entry name" value="GGDEF"/>
    <property type="match status" value="1"/>
</dbReference>
<dbReference type="RefSeq" id="WP_133955824.1">
    <property type="nucleotide sequence ID" value="NZ_SORI01000002.1"/>
</dbReference>
<dbReference type="NCBIfam" id="TIGR00229">
    <property type="entry name" value="sensory_box"/>
    <property type="match status" value="1"/>
</dbReference>
<dbReference type="Gene3D" id="3.30.70.270">
    <property type="match status" value="1"/>
</dbReference>
<dbReference type="SUPFAM" id="SSF55785">
    <property type="entry name" value="PYP-like sensor domain (PAS domain)"/>
    <property type="match status" value="2"/>
</dbReference>
<sequence length="589" mass="64719">MNESFEKPLGNEGTDKINFLIQKTIRLEKDSARWKREEAALRDMERRYLALSENPVFLMMILSGGRVTYLNGRGEAFFGFPLRERPRFLLTDYVAPGYCVEVEKFLEQGGGAELWERRGSFPVVSEGGVERWLDMAVTPMEYRGEPSMLAVGCEIPAPGRNDPAEEADAPAGIPWSAENLLAAVTDRDCVLQFMTEGFRREAVSMWKDPPEAGRSMLELLPEGDRGLPFRLAVEKALAGEGAEIGQEAGEKFFSISFAPVFSPEGQISGISLVLCEKTGQRAAERKIRAEEEKFRRLFSLVSDLGVIVGRDDGRIMECNRAFLERTGLSGERPEGKTLGDLGFLPFGSLKNALFSGIGEKGSVREMEQSVTLPSGETVPVLLSAIPLERGGRQVLLLSLREMTAPAAEAPLPEAPAPSGGEKTSQARSGGTDKLLGIADREGFGRLLSTETERAARYRGSLSVILMDIDGFRELMEEAGEDGGKKFLRDFCTAVKGRIRPTDFLARLGGGEFAVLTPMSGYMAHQMADKIRDMVCHSHFFTGRGVFCSFGVCEYRREMSNEEFLKRAGIALREAKRAGGNRAVLAPPIP</sequence>
<dbReference type="InterPro" id="IPR000014">
    <property type="entry name" value="PAS"/>
</dbReference>
<accession>A0A4R8MDL1</accession>
<dbReference type="SMART" id="SM00091">
    <property type="entry name" value="PAS"/>
    <property type="match status" value="2"/>
</dbReference>
<dbReference type="InterPro" id="IPR043128">
    <property type="entry name" value="Rev_trsase/Diguanyl_cyclase"/>
</dbReference>
<gene>
    <name evidence="3" type="ORF">C8D99_10219</name>
</gene>
<evidence type="ECO:0000256" key="1">
    <source>
        <dbReference type="SAM" id="MobiDB-lite"/>
    </source>
</evidence>
<dbReference type="InterPro" id="IPR029787">
    <property type="entry name" value="Nucleotide_cyclase"/>
</dbReference>
<dbReference type="CDD" id="cd00130">
    <property type="entry name" value="PAS"/>
    <property type="match status" value="2"/>
</dbReference>
<dbReference type="Proteomes" id="UP000295066">
    <property type="component" value="Unassembled WGS sequence"/>
</dbReference>
<dbReference type="AlphaFoldDB" id="A0A4R8MDL1"/>
<dbReference type="InterPro" id="IPR035965">
    <property type="entry name" value="PAS-like_dom_sf"/>
</dbReference>